<dbReference type="Pfam" id="PF13499">
    <property type="entry name" value="EF-hand_7"/>
    <property type="match status" value="1"/>
</dbReference>
<dbReference type="RefSeq" id="XP_022370628.1">
    <property type="nucleotide sequence ID" value="XM_022514920.1"/>
</dbReference>
<dbReference type="GeneID" id="111154960"/>
<dbReference type="PROSITE" id="PS00018">
    <property type="entry name" value="EF_HAND_1"/>
    <property type="match status" value="2"/>
</dbReference>
<reference evidence="13" key="1">
    <citation type="submission" date="2025-08" db="UniProtKB">
        <authorList>
            <consortium name="RefSeq"/>
        </authorList>
    </citation>
    <scope>IDENTIFICATION</scope>
    <source>
        <tissue evidence="13">Blood</tissue>
    </source>
</reference>
<keyword evidence="6" id="KW-0282">Flagellum</keyword>
<dbReference type="InterPro" id="IPR057428">
    <property type="entry name" value="EFHB_EF-hand_C"/>
</dbReference>
<dbReference type="InterPro" id="IPR002048">
    <property type="entry name" value="EF_hand_dom"/>
</dbReference>
<protein>
    <submittedName>
        <fullName evidence="13">EF-hand domain-containing family member B</fullName>
    </submittedName>
</protein>
<keyword evidence="8" id="KW-0206">Cytoskeleton</keyword>
<evidence type="ECO:0000256" key="6">
    <source>
        <dbReference type="ARBA" id="ARBA00022846"/>
    </source>
</evidence>
<feature type="domain" description="EF-hand" evidence="11">
    <location>
        <begin position="628"/>
        <end position="663"/>
    </location>
</feature>
<sequence>MVRRRPVAKPILGRAGSCGQGVRVEICSSVRVGFPKGLGHPKGLGTSIEPGAAFPLEMSAAGGMRVSERKCPQSMEVGLTDEGKDDSGERGVLMGTKSPTELGFRVGLGKEDSSCRESLLDSNKFEERIASPETKSPLSKELEMKLKIQNLSRTLPEKSNLGVYGVSASQETKSSLGMLPGRLGLENDCLLAGCSGRMIQPHLGMVCESPQALGSRRGSVAGSYGGVRASLGKQPTLDIEPRQELGKETCVVIKPSAEMKPPVEVDTGLPKLEEPGPQIGLVIEPSESQFAQQPEERKEAENTEPGIEPPDRIRPIYSGKFFDRMPCWPTAGKVIPVGDRVATCLTEKLPRLITPPEAKKFFNYRYPPAGAERVFYGRAKDPQIAPYLTHGIRSKISIPAKVLINPQPITTFQQKLKDKKESVYFSNQWAPLGKSHDQMPGLPKGLDVLNTTFGTTVIRDSPARDVVNPPKSYEEVFKEGKEGHDLYIVSHNDYYVGEAKNRKYNPSSFHRFNLYGVPTPHFNDGRAMAKTLYWLHELQMKKGAKIVSKRVDDFKEKFQHKLGRVLDPIAETMNVPPDHTFGACLRAEEYGAGDLIHNRLPSEYLRGKDRQRALTAAVRHHLKKFNYQNFDTLLAAFRHYDKNGDGVIDKAELREACEQASLHLDEKLLDQLFDYCDVDNDGQINYLEFANFLNWKDRMPLKEHEERVIIKGRKPACANPDEANVEESEPTLLIKPEDIVLKEPGSSEKTLRTLVRPSDKVSSHYKTTSSEINAVVGALPSTCYPIYGVPTIRSDIPAPRIRRVSDRTSYGEEGNAYSLLHPTVFGQKGAFERDFFKTRSKKEIAEILCNIGVKLSDEEFENVWNLASKKHHRGEVCVETIRNVLDEIQHADRVKCKTTM</sequence>
<dbReference type="GO" id="GO:0005509">
    <property type="term" value="F:calcium ion binding"/>
    <property type="evidence" value="ECO:0007669"/>
    <property type="project" value="InterPro"/>
</dbReference>
<dbReference type="AlphaFoldDB" id="A0A2Y9KBW5"/>
<evidence type="ECO:0000313" key="13">
    <source>
        <dbReference type="RefSeq" id="XP_022370628.1"/>
    </source>
</evidence>
<dbReference type="Proteomes" id="UP000248482">
    <property type="component" value="Unplaced"/>
</dbReference>
<dbReference type="InterPro" id="IPR011992">
    <property type="entry name" value="EF-hand-dom_pair"/>
</dbReference>
<keyword evidence="9" id="KW-0966">Cell projection</keyword>
<evidence type="ECO:0000256" key="1">
    <source>
        <dbReference type="ARBA" id="ARBA00004611"/>
    </source>
</evidence>
<organism evidence="12 13">
    <name type="scientific">Enhydra lutris kenyoni</name>
    <name type="common">northern sea otter</name>
    <dbReference type="NCBI Taxonomy" id="391180"/>
    <lineage>
        <taxon>Eukaryota</taxon>
        <taxon>Metazoa</taxon>
        <taxon>Chordata</taxon>
        <taxon>Craniata</taxon>
        <taxon>Vertebrata</taxon>
        <taxon>Euteleostomi</taxon>
        <taxon>Mammalia</taxon>
        <taxon>Eutheria</taxon>
        <taxon>Laurasiatheria</taxon>
        <taxon>Carnivora</taxon>
        <taxon>Caniformia</taxon>
        <taxon>Musteloidea</taxon>
        <taxon>Mustelidae</taxon>
        <taxon>Lutrinae</taxon>
        <taxon>Enhydra</taxon>
    </lineage>
</organism>
<proteinExistence type="predicted"/>
<dbReference type="SUPFAM" id="SSF47473">
    <property type="entry name" value="EF-hand"/>
    <property type="match status" value="1"/>
</dbReference>
<accession>A0A2Y9KBW5</accession>
<feature type="region of interest" description="Disordered" evidence="10">
    <location>
        <begin position="75"/>
        <end position="96"/>
    </location>
</feature>
<dbReference type="Pfam" id="PF25325">
    <property type="entry name" value="EF-hand_EFHB_C"/>
    <property type="match status" value="1"/>
</dbReference>
<dbReference type="KEGG" id="elk:111154960"/>
<keyword evidence="3" id="KW-0479">Metal-binding</keyword>
<evidence type="ECO:0000256" key="10">
    <source>
        <dbReference type="SAM" id="MobiDB-lite"/>
    </source>
</evidence>
<comment type="subcellular location">
    <subcellularLocation>
        <location evidence="1">Cytoplasm</location>
        <location evidence="1">Cytoskeleton</location>
        <location evidence="1">Flagellum axoneme</location>
    </subcellularLocation>
</comment>
<evidence type="ECO:0000256" key="9">
    <source>
        <dbReference type="ARBA" id="ARBA00023273"/>
    </source>
</evidence>
<evidence type="ECO:0000256" key="5">
    <source>
        <dbReference type="ARBA" id="ARBA00022837"/>
    </source>
</evidence>
<evidence type="ECO:0000256" key="2">
    <source>
        <dbReference type="ARBA" id="ARBA00022490"/>
    </source>
</evidence>
<dbReference type="InterPro" id="IPR018247">
    <property type="entry name" value="EF_Hand_1_Ca_BS"/>
</dbReference>
<evidence type="ECO:0000256" key="7">
    <source>
        <dbReference type="ARBA" id="ARBA00023069"/>
    </source>
</evidence>
<dbReference type="SMART" id="SM00054">
    <property type="entry name" value="EFh"/>
    <property type="match status" value="2"/>
</dbReference>
<keyword evidence="4" id="KW-0677">Repeat</keyword>
<dbReference type="PROSITE" id="PS50222">
    <property type="entry name" value="EF_HAND_2"/>
    <property type="match status" value="2"/>
</dbReference>
<evidence type="ECO:0000256" key="3">
    <source>
        <dbReference type="ARBA" id="ARBA00022723"/>
    </source>
</evidence>
<dbReference type="PANTHER" id="PTHR12086">
    <property type="entry name" value="EF-HAND DOMAIN C-TERMINAL CONTAINING PROTEIN"/>
    <property type="match status" value="1"/>
</dbReference>
<dbReference type="GO" id="GO:0005879">
    <property type="term" value="C:axonemal microtubule"/>
    <property type="evidence" value="ECO:0007669"/>
    <property type="project" value="UniProtKB-ARBA"/>
</dbReference>
<keyword evidence="12" id="KW-1185">Reference proteome</keyword>
<keyword evidence="7" id="KW-0969">Cilium</keyword>
<feature type="domain" description="EF-hand" evidence="11">
    <location>
        <begin position="664"/>
        <end position="699"/>
    </location>
</feature>
<dbReference type="CDD" id="cd00051">
    <property type="entry name" value="EFh"/>
    <property type="match status" value="1"/>
</dbReference>
<evidence type="ECO:0000313" key="12">
    <source>
        <dbReference type="Proteomes" id="UP000248482"/>
    </source>
</evidence>
<keyword evidence="5" id="KW-0106">Calcium</keyword>
<dbReference type="STRING" id="391180.A0A2Y9KBW5"/>
<keyword evidence="2" id="KW-0963">Cytoplasm</keyword>
<evidence type="ECO:0000256" key="4">
    <source>
        <dbReference type="ARBA" id="ARBA00022737"/>
    </source>
</evidence>
<dbReference type="Gene3D" id="1.10.238.10">
    <property type="entry name" value="EF-hand"/>
    <property type="match status" value="1"/>
</dbReference>
<evidence type="ECO:0000259" key="11">
    <source>
        <dbReference type="PROSITE" id="PS50222"/>
    </source>
</evidence>
<gene>
    <name evidence="13" type="primary">LOC111154960</name>
</gene>
<evidence type="ECO:0000256" key="8">
    <source>
        <dbReference type="ARBA" id="ARBA00023212"/>
    </source>
</evidence>
<dbReference type="PANTHER" id="PTHR12086:SF12">
    <property type="entry name" value="EF-HAND DOMAIN-CONTAINING FAMILY MEMBER B"/>
    <property type="match status" value="1"/>
</dbReference>
<name>A0A2Y9KBW5_ENHLU</name>
<dbReference type="OrthoDB" id="2096280at2759"/>
<feature type="region of interest" description="Disordered" evidence="10">
    <location>
        <begin position="287"/>
        <end position="313"/>
    </location>
</feature>
<dbReference type="InterPro" id="IPR040193">
    <property type="entry name" value="EFHC1/EFHC2/EFHB"/>
</dbReference>